<dbReference type="EMBL" id="JAACJP010000022">
    <property type="protein sequence ID" value="KAF5377960.1"/>
    <property type="molecule type" value="Genomic_DNA"/>
</dbReference>
<feature type="compositionally biased region" description="Low complexity" evidence="1">
    <location>
        <begin position="436"/>
        <end position="452"/>
    </location>
</feature>
<protein>
    <recommendedName>
        <fullName evidence="2">YTH domain-containing protein</fullName>
    </recommendedName>
</protein>
<feature type="compositionally biased region" description="Polar residues" evidence="1">
    <location>
        <begin position="792"/>
        <end position="810"/>
    </location>
</feature>
<feature type="compositionally biased region" description="Polar residues" evidence="1">
    <location>
        <begin position="460"/>
        <end position="476"/>
    </location>
</feature>
<dbReference type="GO" id="GO:0000381">
    <property type="term" value="P:regulation of alternative mRNA splicing, via spliceosome"/>
    <property type="evidence" value="ECO:0007669"/>
    <property type="project" value="TreeGrafter"/>
</dbReference>
<dbReference type="InterPro" id="IPR007275">
    <property type="entry name" value="YTH_domain"/>
</dbReference>
<dbReference type="InterPro" id="IPR045168">
    <property type="entry name" value="YTH_prot"/>
</dbReference>
<dbReference type="InterPro" id="IPR035979">
    <property type="entry name" value="RBD_domain_sf"/>
</dbReference>
<feature type="region of interest" description="Disordered" evidence="1">
    <location>
        <begin position="880"/>
        <end position="960"/>
    </location>
</feature>
<feature type="compositionally biased region" description="Low complexity" evidence="1">
    <location>
        <begin position="661"/>
        <end position="670"/>
    </location>
</feature>
<evidence type="ECO:0000256" key="1">
    <source>
        <dbReference type="SAM" id="MobiDB-lite"/>
    </source>
</evidence>
<sequence>MSLSPRERLLFHRPGLNTQLHRNNLGLLGIFTQRATSGLDAFKMVESLTNDNLILRRATPTQSFLHLIDLDAEKGKTLFVTRMYTPRDQARPFSHKFPTHPAIQNSQLPVAQSVPDTVTQVFYDTSFSVIPPAHEADPSGGLDSARGSREGKPDSSRSMPDHSRSNRRRSPRSPSTPHHRSSITRPTQSSASSYGPPAEEIHNHGSSAAFQPSPLHYINPPLPYDQRSGYRQYVMSSQPSLNMDHPLPPFPYSHPYDHHFGLPDNNRVSQNIHANYQSMLQPPSAFHYQRHSPDGASNAHHAFTSAKAPSIYGQHQVNTSPPIHSPPPPNPTVQSGSHAPYAATGIFHPLNYSSTAPYGHPPVQAYTASPPIYSQYAHAPYVPHFAPSSDTERGTWWYMPHAAATVTPQQQYDNGTASYQSHYPIPYMRHEVEPFSSHAASSPTSSSAYPMSPIRPTSPVPHSTSRTGHPETNNRSPPVEKPLVRRSYHPNPPAHRSEWVMWAGNVPSDATHDELWRFFNQPPESASDSPLSTGVLSIFLISRSSCAFVNFEGEYYLNKAIERFNGQALRRSDARCPRLVCRVRKKDDDLKAGVGGQRGIGIHTRWIKEQKEKAMESSNASDVSTSDDRPSTASSDQLPVAISSLSLSSDDVRRQRPAKHSSSSGSFTSTNSSLLTRFFPQRYFILKSLTQSDLDLSVEKGLWATQKHNEGILDQAFRTSQDVYLIFSVNKSGEFYGYAKMAGPIRRGEHRVSWATRTTDSSPSSRSSLSPATGRGSVHSPNKSEEPESPSRVSHLQGGNQANLFFSPGTNRFVEESPLPVSAGIDTRKQDAGPTGFLPDGPLRQTAPAELGAPRHKITMVTPLAKHSLDLQFIRSPVGAAATPPEDFELDPTAPIRAMRSGSSGDNQEQGSSGRPKSTLQAVAEEEEKGEEGLPDAEKRDAGGDGNEAGAANGDGMRDDWGESFKIEWLSTEKLPFHRTRHIRNPWNHDREVKVSRDGTEVEPTVGKRLLEEWTRLSEAQSPTVPAGKVNVSSKRGPKSLPVSTVAPPSEDTEIGVAPTS</sequence>
<gene>
    <name evidence="3" type="ORF">D9615_006703</name>
</gene>
<feature type="region of interest" description="Disordered" evidence="1">
    <location>
        <begin position="752"/>
        <end position="852"/>
    </location>
</feature>
<dbReference type="PANTHER" id="PTHR12357:SF3">
    <property type="entry name" value="YTH DOMAIN-CONTAINING PROTEIN 1"/>
    <property type="match status" value="1"/>
</dbReference>
<dbReference type="Pfam" id="PF25701">
    <property type="entry name" value="RRM_YTH1"/>
    <property type="match status" value="1"/>
</dbReference>
<feature type="compositionally biased region" description="Acidic residues" evidence="1">
    <location>
        <begin position="924"/>
        <end position="935"/>
    </location>
</feature>
<dbReference type="AlphaFoldDB" id="A0A8H5M1M1"/>
<feature type="domain" description="YTH" evidence="2">
    <location>
        <begin position="681"/>
        <end position="825"/>
    </location>
</feature>
<organism evidence="3 4">
    <name type="scientific">Tricholomella constricta</name>
    <dbReference type="NCBI Taxonomy" id="117010"/>
    <lineage>
        <taxon>Eukaryota</taxon>
        <taxon>Fungi</taxon>
        <taxon>Dikarya</taxon>
        <taxon>Basidiomycota</taxon>
        <taxon>Agaricomycotina</taxon>
        <taxon>Agaricomycetes</taxon>
        <taxon>Agaricomycetidae</taxon>
        <taxon>Agaricales</taxon>
        <taxon>Tricholomatineae</taxon>
        <taxon>Lyophyllaceae</taxon>
        <taxon>Tricholomella</taxon>
    </lineage>
</organism>
<dbReference type="OrthoDB" id="6103986at2759"/>
<dbReference type="SUPFAM" id="SSF54928">
    <property type="entry name" value="RNA-binding domain, RBD"/>
    <property type="match status" value="1"/>
</dbReference>
<feature type="compositionally biased region" description="Basic and acidic residues" evidence="1">
    <location>
        <begin position="146"/>
        <end position="164"/>
    </location>
</feature>
<feature type="region of interest" description="Disordered" evidence="1">
    <location>
        <begin position="313"/>
        <end position="340"/>
    </location>
</feature>
<dbReference type="PANTHER" id="PTHR12357">
    <property type="entry name" value="YTH YT521-B HOMOLOGY DOMAIN-CONTAINING"/>
    <property type="match status" value="1"/>
</dbReference>
<dbReference type="PROSITE" id="PS50882">
    <property type="entry name" value="YTH"/>
    <property type="match status" value="2"/>
</dbReference>
<feature type="compositionally biased region" description="Basic residues" evidence="1">
    <location>
        <begin position="165"/>
        <end position="182"/>
    </location>
</feature>
<reference evidence="3 4" key="1">
    <citation type="journal article" date="2020" name="ISME J.">
        <title>Uncovering the hidden diversity of litter-decomposition mechanisms in mushroom-forming fungi.</title>
        <authorList>
            <person name="Floudas D."/>
            <person name="Bentzer J."/>
            <person name="Ahren D."/>
            <person name="Johansson T."/>
            <person name="Persson P."/>
            <person name="Tunlid A."/>
        </authorList>
    </citation>
    <scope>NUCLEOTIDE SEQUENCE [LARGE SCALE GENOMIC DNA]</scope>
    <source>
        <strain evidence="3 4">CBS 661.87</strain>
    </source>
</reference>
<dbReference type="InterPro" id="IPR057720">
    <property type="entry name" value="RRM_YTH1"/>
</dbReference>
<keyword evidence="4" id="KW-1185">Reference proteome</keyword>
<feature type="region of interest" description="Disordered" evidence="1">
    <location>
        <begin position="434"/>
        <end position="485"/>
    </location>
</feature>
<comment type="caution">
    <text evidence="3">The sequence shown here is derived from an EMBL/GenBank/DDBJ whole genome shotgun (WGS) entry which is preliminary data.</text>
</comment>
<feature type="compositionally biased region" description="Low complexity" evidence="1">
    <location>
        <begin position="755"/>
        <end position="773"/>
    </location>
</feature>
<accession>A0A8H5M1M1</accession>
<evidence type="ECO:0000313" key="4">
    <source>
        <dbReference type="Proteomes" id="UP000565441"/>
    </source>
</evidence>
<dbReference type="Gene3D" id="3.10.590.10">
    <property type="entry name" value="ph1033 like domains"/>
    <property type="match status" value="2"/>
</dbReference>
<feature type="region of interest" description="Disordered" evidence="1">
    <location>
        <begin position="1018"/>
        <end position="1061"/>
    </location>
</feature>
<dbReference type="InterPro" id="IPR012677">
    <property type="entry name" value="Nucleotide-bd_a/b_plait_sf"/>
</dbReference>
<dbReference type="Pfam" id="PF04146">
    <property type="entry name" value="YTH"/>
    <property type="match status" value="1"/>
</dbReference>
<dbReference type="Proteomes" id="UP000565441">
    <property type="component" value="Unassembled WGS sequence"/>
</dbReference>
<feature type="region of interest" description="Disordered" evidence="1">
    <location>
        <begin position="130"/>
        <end position="223"/>
    </location>
</feature>
<feature type="domain" description="YTH" evidence="2">
    <location>
        <begin position="875"/>
        <end position="1014"/>
    </location>
</feature>
<dbReference type="GO" id="GO:0003729">
    <property type="term" value="F:mRNA binding"/>
    <property type="evidence" value="ECO:0007669"/>
    <property type="project" value="TreeGrafter"/>
</dbReference>
<dbReference type="GO" id="GO:0000398">
    <property type="term" value="P:mRNA splicing, via spliceosome"/>
    <property type="evidence" value="ECO:0007669"/>
    <property type="project" value="TreeGrafter"/>
</dbReference>
<name>A0A8H5M1M1_9AGAR</name>
<feature type="compositionally biased region" description="Polar residues" evidence="1">
    <location>
        <begin position="183"/>
        <end position="193"/>
    </location>
</feature>
<feature type="compositionally biased region" description="Polar residues" evidence="1">
    <location>
        <begin position="901"/>
        <end position="921"/>
    </location>
</feature>
<evidence type="ECO:0000259" key="2">
    <source>
        <dbReference type="PROSITE" id="PS50882"/>
    </source>
</evidence>
<dbReference type="GO" id="GO:0005654">
    <property type="term" value="C:nucleoplasm"/>
    <property type="evidence" value="ECO:0007669"/>
    <property type="project" value="TreeGrafter"/>
</dbReference>
<feature type="region of interest" description="Disordered" evidence="1">
    <location>
        <begin position="649"/>
        <end position="670"/>
    </location>
</feature>
<dbReference type="CDD" id="cd00590">
    <property type="entry name" value="RRM_SF"/>
    <property type="match status" value="1"/>
</dbReference>
<feature type="region of interest" description="Disordered" evidence="1">
    <location>
        <begin position="611"/>
        <end position="636"/>
    </location>
</feature>
<dbReference type="Gene3D" id="3.30.70.330">
    <property type="match status" value="1"/>
</dbReference>
<proteinExistence type="predicted"/>
<dbReference type="CDD" id="cd21134">
    <property type="entry name" value="YTH"/>
    <property type="match status" value="1"/>
</dbReference>
<dbReference type="GO" id="GO:1990247">
    <property type="term" value="F:N6-methyladenosine-containing RNA reader activity"/>
    <property type="evidence" value="ECO:0007669"/>
    <property type="project" value="TreeGrafter"/>
</dbReference>
<evidence type="ECO:0000313" key="3">
    <source>
        <dbReference type="EMBL" id="KAF5377960.1"/>
    </source>
</evidence>